<keyword evidence="2" id="KW-1185">Reference proteome</keyword>
<sequence>SYTVELLEVTALNKDGAAQCAEFERMIDDLETKYGCMVLYFVTDADGGSKKGRIELGKKRPYLILPSCWAHQFQLQLGDYFKVYKFGALVAEDATFLIGWLNNHGKVRKIFDSAQKEVSEARSGQAVIFAYVVANLTRWGTHVVAFIRLHDVRDPLQLAVLKSRPAIIAAQVGAAKSTEKKKLEDEANRACDLIADSHDRPYSFWQGLEAVIGDLEPICLATNITQKDSVRPDQVLLNIAGIYLHFTDHPEPELSVEMVKWIEKRWKDCDQPVFLSALILNLLEEPRWVEIGVNPDTIPMKSFHASVLLYRRMNLHPNNVDSPEIRKEKEKEVTNAVYLYLSTSGPFKDFESERQNFEATMGKDPIAVWNALAASPEVKELALFAINLFKIGVSSAGCKRVFSDTKYRQSSRRNRLGLAKLKKLHKVGSDIRMENQKAGLVKSRHTRNTHKNQQFEKLLGVP</sequence>
<feature type="non-terminal residue" evidence="1">
    <location>
        <position position="462"/>
    </location>
</feature>
<evidence type="ECO:0008006" key="3">
    <source>
        <dbReference type="Google" id="ProtNLM"/>
    </source>
</evidence>
<dbReference type="AlphaFoldDB" id="A0A4S8L0K9"/>
<dbReference type="OrthoDB" id="3051252at2759"/>
<feature type="non-terminal residue" evidence="1">
    <location>
        <position position="1"/>
    </location>
</feature>
<evidence type="ECO:0000313" key="1">
    <source>
        <dbReference type="EMBL" id="THU81763.1"/>
    </source>
</evidence>
<dbReference type="EMBL" id="ML179782">
    <property type="protein sequence ID" value="THU81763.1"/>
    <property type="molecule type" value="Genomic_DNA"/>
</dbReference>
<proteinExistence type="predicted"/>
<name>A0A4S8L0K9_DENBC</name>
<accession>A0A4S8L0K9</accession>
<dbReference type="InterPro" id="IPR012337">
    <property type="entry name" value="RNaseH-like_sf"/>
</dbReference>
<protein>
    <recommendedName>
        <fullName evidence="3">DUF659 domain-containing protein</fullName>
    </recommendedName>
</protein>
<gene>
    <name evidence="1" type="ORF">K435DRAFT_605700</name>
</gene>
<organism evidence="1 2">
    <name type="scientific">Dendrothele bispora (strain CBS 962.96)</name>
    <dbReference type="NCBI Taxonomy" id="1314807"/>
    <lineage>
        <taxon>Eukaryota</taxon>
        <taxon>Fungi</taxon>
        <taxon>Dikarya</taxon>
        <taxon>Basidiomycota</taxon>
        <taxon>Agaricomycotina</taxon>
        <taxon>Agaricomycetes</taxon>
        <taxon>Agaricomycetidae</taxon>
        <taxon>Agaricales</taxon>
        <taxon>Agaricales incertae sedis</taxon>
        <taxon>Dendrothele</taxon>
    </lineage>
</organism>
<dbReference type="Proteomes" id="UP000297245">
    <property type="component" value="Unassembled WGS sequence"/>
</dbReference>
<evidence type="ECO:0000313" key="2">
    <source>
        <dbReference type="Proteomes" id="UP000297245"/>
    </source>
</evidence>
<dbReference type="SUPFAM" id="SSF53098">
    <property type="entry name" value="Ribonuclease H-like"/>
    <property type="match status" value="1"/>
</dbReference>
<reference evidence="1 2" key="1">
    <citation type="journal article" date="2019" name="Nat. Ecol. Evol.">
        <title>Megaphylogeny resolves global patterns of mushroom evolution.</title>
        <authorList>
            <person name="Varga T."/>
            <person name="Krizsan K."/>
            <person name="Foldi C."/>
            <person name="Dima B."/>
            <person name="Sanchez-Garcia M."/>
            <person name="Sanchez-Ramirez S."/>
            <person name="Szollosi G.J."/>
            <person name="Szarkandi J.G."/>
            <person name="Papp V."/>
            <person name="Albert L."/>
            <person name="Andreopoulos W."/>
            <person name="Angelini C."/>
            <person name="Antonin V."/>
            <person name="Barry K.W."/>
            <person name="Bougher N.L."/>
            <person name="Buchanan P."/>
            <person name="Buyck B."/>
            <person name="Bense V."/>
            <person name="Catcheside P."/>
            <person name="Chovatia M."/>
            <person name="Cooper J."/>
            <person name="Damon W."/>
            <person name="Desjardin D."/>
            <person name="Finy P."/>
            <person name="Geml J."/>
            <person name="Haridas S."/>
            <person name="Hughes K."/>
            <person name="Justo A."/>
            <person name="Karasinski D."/>
            <person name="Kautmanova I."/>
            <person name="Kiss B."/>
            <person name="Kocsube S."/>
            <person name="Kotiranta H."/>
            <person name="LaButti K.M."/>
            <person name="Lechner B.E."/>
            <person name="Liimatainen K."/>
            <person name="Lipzen A."/>
            <person name="Lukacs Z."/>
            <person name="Mihaltcheva S."/>
            <person name="Morgado L.N."/>
            <person name="Niskanen T."/>
            <person name="Noordeloos M.E."/>
            <person name="Ohm R.A."/>
            <person name="Ortiz-Santana B."/>
            <person name="Ovrebo C."/>
            <person name="Racz N."/>
            <person name="Riley R."/>
            <person name="Savchenko A."/>
            <person name="Shiryaev A."/>
            <person name="Soop K."/>
            <person name="Spirin V."/>
            <person name="Szebenyi C."/>
            <person name="Tomsovsky M."/>
            <person name="Tulloss R.E."/>
            <person name="Uehling J."/>
            <person name="Grigoriev I.V."/>
            <person name="Vagvolgyi C."/>
            <person name="Papp T."/>
            <person name="Martin F.M."/>
            <person name="Miettinen O."/>
            <person name="Hibbett D.S."/>
            <person name="Nagy L.G."/>
        </authorList>
    </citation>
    <scope>NUCLEOTIDE SEQUENCE [LARGE SCALE GENOMIC DNA]</scope>
    <source>
        <strain evidence="1 2">CBS 962.96</strain>
    </source>
</reference>